<organism evidence="1 2">
    <name type="scientific">Acetobacter suratthaniensis</name>
    <dbReference type="NCBI Taxonomy" id="1502841"/>
    <lineage>
        <taxon>Bacteria</taxon>
        <taxon>Pseudomonadati</taxon>
        <taxon>Pseudomonadota</taxon>
        <taxon>Alphaproteobacteria</taxon>
        <taxon>Acetobacterales</taxon>
        <taxon>Acetobacteraceae</taxon>
        <taxon>Acetobacter</taxon>
    </lineage>
</organism>
<dbReference type="Proteomes" id="UP000664399">
    <property type="component" value="Unassembled WGS sequence"/>
</dbReference>
<dbReference type="RefSeq" id="WP_207855418.1">
    <property type="nucleotide sequence ID" value="NZ_JAFVMG010000038.1"/>
</dbReference>
<proteinExistence type="predicted"/>
<gene>
    <name evidence="1" type="ORF">J2D75_14105</name>
</gene>
<dbReference type="EMBL" id="JAFVMG010000038">
    <property type="protein sequence ID" value="MBO1329588.1"/>
    <property type="molecule type" value="Genomic_DNA"/>
</dbReference>
<name>A0ABS3LQE8_9PROT</name>
<accession>A0ABS3LQE8</accession>
<comment type="caution">
    <text evidence="1">The sequence shown here is derived from an EMBL/GenBank/DDBJ whole genome shotgun (WGS) entry which is preliminary data.</text>
</comment>
<sequence>MPNVIDFGEALERTKGEERALLIGNGFSAQYFNYRNLLDQSGFAVGSPVREIFNMLGTVDFEAVIRALEGAVIVEKRYRNYVHANEIMSDAQMVREALVKAVNATHPSHRQDLGFQYTSSANFLANFYTVFSLNYDLLLYWVNLEKCRLANGFGLGKSDGYFLGPFTEGAYCHLYNLHGGLHLFETDDGEVIKALDTGVGVIATITDTIINKRRLPLYVAEGTSVQKMRKINSVAYLRYCYDTLRWNSCSIFVYGHSADDNDAHIYRAIFSSKAKHLYFGVYKPDPEKIKVFDGLLSKHQKTTGSYLEYTFFDSESAKVWDA</sequence>
<protein>
    <submittedName>
        <fullName evidence="1">DUF4917 family protein</fullName>
    </submittedName>
</protein>
<keyword evidence="2" id="KW-1185">Reference proteome</keyword>
<evidence type="ECO:0000313" key="2">
    <source>
        <dbReference type="Proteomes" id="UP000664399"/>
    </source>
</evidence>
<dbReference type="Pfam" id="PF16263">
    <property type="entry name" value="DUF4917"/>
    <property type="match status" value="1"/>
</dbReference>
<reference evidence="1 2" key="1">
    <citation type="submission" date="2021-03" db="EMBL/GenBank/DDBJ databases">
        <title>The complete genome sequence of Acetobacter suratthaniensis TBRC 1719.</title>
        <authorList>
            <person name="Charoenyingcharoen P."/>
            <person name="Yukphan P."/>
        </authorList>
    </citation>
    <scope>NUCLEOTIDE SEQUENCE [LARGE SCALE GENOMIC DNA]</scope>
    <source>
        <strain evidence="1 2">TBRC 1719</strain>
    </source>
</reference>
<evidence type="ECO:0000313" key="1">
    <source>
        <dbReference type="EMBL" id="MBO1329588.1"/>
    </source>
</evidence>
<dbReference type="InterPro" id="IPR032581">
    <property type="entry name" value="DUF4917"/>
</dbReference>